<dbReference type="InterPro" id="IPR043135">
    <property type="entry name" value="Fur_C"/>
</dbReference>
<dbReference type="GO" id="GO:0005737">
    <property type="term" value="C:cytoplasm"/>
    <property type="evidence" value="ECO:0007669"/>
    <property type="project" value="UniProtKB-SubCell"/>
</dbReference>
<dbReference type="InParanoid" id="A0A317ZL86"/>
<dbReference type="Gene3D" id="1.10.10.10">
    <property type="entry name" value="Winged helix-like DNA-binding domain superfamily/Winged helix DNA-binding domain"/>
    <property type="match status" value="1"/>
</dbReference>
<keyword evidence="7" id="KW-0408">Iron</keyword>
<evidence type="ECO:0000256" key="7">
    <source>
        <dbReference type="ARBA" id="ARBA00023004"/>
    </source>
</evidence>
<gene>
    <name evidence="12" type="ORF">DDZ13_05285</name>
</gene>
<evidence type="ECO:0000256" key="2">
    <source>
        <dbReference type="ARBA" id="ARBA00007957"/>
    </source>
</evidence>
<comment type="cofactor">
    <cofactor evidence="11">
        <name>Zn(2+)</name>
        <dbReference type="ChEBI" id="CHEBI:29105"/>
    </cofactor>
    <text evidence="11">Binds 1 zinc ion per subunit.</text>
</comment>
<keyword evidence="13" id="KW-1185">Reference proteome</keyword>
<dbReference type="FunCoup" id="A0A317ZL86">
    <property type="interactions" value="459"/>
</dbReference>
<feature type="binding site" evidence="11">
    <location>
        <position position="137"/>
    </location>
    <ligand>
        <name>Zn(2+)</name>
        <dbReference type="ChEBI" id="CHEBI:29105"/>
    </ligand>
</feature>
<proteinExistence type="inferred from homology"/>
<evidence type="ECO:0000256" key="6">
    <source>
        <dbReference type="ARBA" id="ARBA00022833"/>
    </source>
</evidence>
<evidence type="ECO:0000313" key="13">
    <source>
        <dbReference type="Proteomes" id="UP000247099"/>
    </source>
</evidence>
<keyword evidence="5 11" id="KW-0479">Metal-binding</keyword>
<comment type="similarity">
    <text evidence="2">Belongs to the Fur family.</text>
</comment>
<dbReference type="AlphaFoldDB" id="A0A317ZL86"/>
<keyword evidence="6 11" id="KW-0862">Zinc</keyword>
<comment type="caution">
    <text evidence="12">The sequence shown here is derived from an EMBL/GenBank/DDBJ whole genome shotgun (WGS) entry which is preliminary data.</text>
</comment>
<evidence type="ECO:0000256" key="4">
    <source>
        <dbReference type="ARBA" id="ARBA00022491"/>
    </source>
</evidence>
<evidence type="ECO:0000256" key="5">
    <source>
        <dbReference type="ARBA" id="ARBA00022723"/>
    </source>
</evidence>
<comment type="subcellular location">
    <subcellularLocation>
        <location evidence="1">Cytoplasm</location>
    </subcellularLocation>
</comment>
<dbReference type="Gene3D" id="3.30.1490.190">
    <property type="match status" value="1"/>
</dbReference>
<keyword evidence="9" id="KW-0238">DNA-binding</keyword>
<protein>
    <submittedName>
        <fullName evidence="12">Transcriptional repressor</fullName>
    </submittedName>
</protein>
<evidence type="ECO:0000313" key="12">
    <source>
        <dbReference type="EMBL" id="PXA04589.1"/>
    </source>
</evidence>
<dbReference type="GO" id="GO:0000976">
    <property type="term" value="F:transcription cis-regulatory region binding"/>
    <property type="evidence" value="ECO:0007669"/>
    <property type="project" value="TreeGrafter"/>
</dbReference>
<feature type="binding site" evidence="11">
    <location>
        <position position="94"/>
    </location>
    <ligand>
        <name>Zn(2+)</name>
        <dbReference type="ChEBI" id="CHEBI:29105"/>
    </ligand>
</feature>
<organism evidence="12 13">
    <name type="scientific">Coraliomargarita sinensis</name>
    <dbReference type="NCBI Taxonomy" id="2174842"/>
    <lineage>
        <taxon>Bacteria</taxon>
        <taxon>Pseudomonadati</taxon>
        <taxon>Verrucomicrobiota</taxon>
        <taxon>Opitutia</taxon>
        <taxon>Puniceicoccales</taxon>
        <taxon>Coraliomargaritaceae</taxon>
        <taxon>Coraliomargarita</taxon>
    </lineage>
</organism>
<dbReference type="PANTHER" id="PTHR33202:SF18">
    <property type="entry name" value="TRANSCRIPTIONAL REGULATOR FURA"/>
    <property type="match status" value="1"/>
</dbReference>
<dbReference type="GO" id="GO:0045892">
    <property type="term" value="P:negative regulation of DNA-templated transcription"/>
    <property type="evidence" value="ECO:0007669"/>
    <property type="project" value="TreeGrafter"/>
</dbReference>
<dbReference type="CDD" id="cd07153">
    <property type="entry name" value="Fur_like"/>
    <property type="match status" value="1"/>
</dbReference>
<sequence>MSQTQTDATTALKEAGLQVTAQRLSVLRCVDTLSHATADSIAESVRGEIGTVSRQAVYDSLAALSEHGLIRRFQPAGSSARYETRTDNHHHLLCRTCGAMLDVDCAKGKAPCLHPVEDHGYKIDEAEVIYWGLCPDCQSQD</sequence>
<name>A0A317ZL86_9BACT</name>
<dbReference type="Pfam" id="PF01475">
    <property type="entry name" value="FUR"/>
    <property type="match status" value="1"/>
</dbReference>
<dbReference type="RefSeq" id="WP_110130396.1">
    <property type="nucleotide sequence ID" value="NZ_QHJQ01000003.1"/>
</dbReference>
<keyword evidence="8" id="KW-0805">Transcription regulation</keyword>
<evidence type="ECO:0000256" key="8">
    <source>
        <dbReference type="ARBA" id="ARBA00023015"/>
    </source>
</evidence>
<accession>A0A317ZL86</accession>
<keyword evidence="3" id="KW-0963">Cytoplasm</keyword>
<dbReference type="GO" id="GO:0008270">
    <property type="term" value="F:zinc ion binding"/>
    <property type="evidence" value="ECO:0007669"/>
    <property type="project" value="TreeGrafter"/>
</dbReference>
<dbReference type="InterPro" id="IPR036390">
    <property type="entry name" value="WH_DNA-bd_sf"/>
</dbReference>
<evidence type="ECO:0000256" key="11">
    <source>
        <dbReference type="PIRSR" id="PIRSR602481-1"/>
    </source>
</evidence>
<dbReference type="InterPro" id="IPR036388">
    <property type="entry name" value="WH-like_DNA-bd_sf"/>
</dbReference>
<feature type="binding site" evidence="11">
    <location>
        <position position="97"/>
    </location>
    <ligand>
        <name>Zn(2+)</name>
        <dbReference type="ChEBI" id="CHEBI:29105"/>
    </ligand>
</feature>
<dbReference type="GO" id="GO:0003700">
    <property type="term" value="F:DNA-binding transcription factor activity"/>
    <property type="evidence" value="ECO:0007669"/>
    <property type="project" value="InterPro"/>
</dbReference>
<dbReference type="OrthoDB" id="8659436at2"/>
<evidence type="ECO:0000256" key="1">
    <source>
        <dbReference type="ARBA" id="ARBA00004496"/>
    </source>
</evidence>
<feature type="binding site" evidence="11">
    <location>
        <position position="134"/>
    </location>
    <ligand>
        <name>Zn(2+)</name>
        <dbReference type="ChEBI" id="CHEBI:29105"/>
    </ligand>
</feature>
<keyword evidence="4" id="KW-0678">Repressor</keyword>
<dbReference type="EMBL" id="QHJQ01000003">
    <property type="protein sequence ID" value="PXA04589.1"/>
    <property type="molecule type" value="Genomic_DNA"/>
</dbReference>
<dbReference type="PANTHER" id="PTHR33202">
    <property type="entry name" value="ZINC UPTAKE REGULATION PROTEIN"/>
    <property type="match status" value="1"/>
</dbReference>
<dbReference type="SUPFAM" id="SSF46785">
    <property type="entry name" value="Winged helix' DNA-binding domain"/>
    <property type="match status" value="1"/>
</dbReference>
<dbReference type="GO" id="GO:1900376">
    <property type="term" value="P:regulation of secondary metabolite biosynthetic process"/>
    <property type="evidence" value="ECO:0007669"/>
    <property type="project" value="TreeGrafter"/>
</dbReference>
<evidence type="ECO:0000256" key="10">
    <source>
        <dbReference type="ARBA" id="ARBA00023163"/>
    </source>
</evidence>
<evidence type="ECO:0000256" key="9">
    <source>
        <dbReference type="ARBA" id="ARBA00023125"/>
    </source>
</evidence>
<dbReference type="Proteomes" id="UP000247099">
    <property type="component" value="Unassembled WGS sequence"/>
</dbReference>
<evidence type="ECO:0000256" key="3">
    <source>
        <dbReference type="ARBA" id="ARBA00022490"/>
    </source>
</evidence>
<reference evidence="12 13" key="1">
    <citation type="submission" date="2018-05" db="EMBL/GenBank/DDBJ databases">
        <title>Coraliomargarita sinensis sp. nov., isolated from a marine solar saltern.</title>
        <authorList>
            <person name="Zhou L.Y."/>
        </authorList>
    </citation>
    <scope>NUCLEOTIDE SEQUENCE [LARGE SCALE GENOMIC DNA]</scope>
    <source>
        <strain evidence="12 13">WN38</strain>
    </source>
</reference>
<keyword evidence="10" id="KW-0804">Transcription</keyword>
<dbReference type="InterPro" id="IPR002481">
    <property type="entry name" value="FUR"/>
</dbReference>